<gene>
    <name evidence="15" type="ORF">Ddye_020857</name>
</gene>
<feature type="region of interest" description="Disordered" evidence="11">
    <location>
        <begin position="600"/>
        <end position="633"/>
    </location>
</feature>
<keyword evidence="7" id="KW-0067">ATP-binding</keyword>
<evidence type="ECO:0000256" key="12">
    <source>
        <dbReference type="SAM" id="Phobius"/>
    </source>
</evidence>
<evidence type="ECO:0000256" key="4">
    <source>
        <dbReference type="ARBA" id="ARBA00022692"/>
    </source>
</evidence>
<dbReference type="CDD" id="cd18577">
    <property type="entry name" value="ABC_6TM_Pgp_ABCB1_D1_like"/>
    <property type="match status" value="1"/>
</dbReference>
<dbReference type="GO" id="GO:0010329">
    <property type="term" value="F:auxin efflux transmembrane transporter activity"/>
    <property type="evidence" value="ECO:0007669"/>
    <property type="project" value="UniProtKB-ARBA"/>
</dbReference>
<evidence type="ECO:0000256" key="3">
    <source>
        <dbReference type="ARBA" id="ARBA00022448"/>
    </source>
</evidence>
<dbReference type="InterPro" id="IPR017871">
    <property type="entry name" value="ABC_transporter-like_CS"/>
</dbReference>
<dbReference type="GO" id="GO:0010328">
    <property type="term" value="F:auxin influx transmembrane transporter activity"/>
    <property type="evidence" value="ECO:0007669"/>
    <property type="project" value="UniProtKB-ARBA"/>
</dbReference>
<dbReference type="SMART" id="SM00382">
    <property type="entry name" value="AAA"/>
    <property type="match status" value="2"/>
</dbReference>
<comment type="caution">
    <text evidence="15">The sequence shown here is derived from an EMBL/GenBank/DDBJ whole genome shotgun (WGS) entry which is preliminary data.</text>
</comment>
<sequence length="1220" mass="132397">MSKKIPYYMLFSFADSLDYLLMFLGTISAVGNGMCMPLMAMLLGDLIDSAGQTASTKVLVHGVCEVSLKFVYLALGSSIASFFQVACWMVTGERQAAQIRGLYLKTILRQDIGFFDNETSTGEIVERMSGDTILIQDAMGEKAGKFIQMSSSFIGGFVMAFAKGWLLTLVMLSSIPPLLISGALMIKLIGKLASRRQTAYSLAATIVEQTIGAIRTVASFTGEQQAISNYNKSLIKAYKCGVQEGLAAGLGLGTVMFILFCDYGFALWFGGKMIIEKGYKGGDVIIVIVSVLIGSLSIGQASPCLSAFAAGQAAAFKLFEAINRQPEIDANDVNGLKLDDIHGDIELRDVGFSYPARPNEQILNAFSLSISSGTTAALVGQSGGGKSTVISLIERFYDPQAGEILIDGVNLKEFQLIWIRDKIGLVSQEPVLFTCSIKDNIAYGKDGATIEEIKAATELANADNFLKNLPQGLDTMVGEHGIQLSGGQKQRVAIARAILKDPRILLLDEATSALDTESERMVQEALDRIMINRTTVVVSHRLSTVRNADTIAVIQNGNIVEQGSHSELLKDPDGAYSQLIRLQETRSEFKQNAVNYPDSARRSFSAPSATPRFSISERKPAKPYDTPAWGTSQQPQEIPLTRLIYLNSPEIPVLLLGAIASVANGVIVPIFGVLLAAIVKTFYEPEDELKRDTKFWALMFVVLGVASLLATPLSMYFFTVAGCKLIKRIRSMCFEKVVYMEISWFDEAEHSSGAIGARLTTDAVAVRSLVGDALALLVQNIATVVAGLVIAFKSNWELALLILVLFPLMGISGYIRWKSMKGFSKNAKKMYEEASQVASDAVGSIRTVASFCAEEKVMQLYQKKCDGPIKAGIRQGLISGLGLGLSFFFFFFVYAVSFYVGAILVDRGKATFTEVFHVFLALTMSAVGIAQSSSLAPDVSKTKNSAASVFRILDQVSRIDSSNDSGMTLENVKGQIEFRHVSFKYRTRPDIEILRDLSLTIRSGKTVALVGESGSGKSTLISLLLRFYDPDSGHITLDGKQIKKLQLKWLRQQMGLVSQEPVLFNDTIRANIAYGKEGNATEAEIIAAAELANAHNFISGLQQGYDTSVGERGLQLSGGQKQRVAIARAIVKAPKILLLDEATSALDLESERLVQDALERVMVNRTTVVVAHRLSTIKGADVIAVIKNGTIVEKGKHEMLIKVNDGIYASLVAPHTITSN</sequence>
<feature type="transmembrane region" description="Helical" evidence="12">
    <location>
        <begin position="20"/>
        <end position="43"/>
    </location>
</feature>
<evidence type="ECO:0000256" key="5">
    <source>
        <dbReference type="ARBA" id="ARBA00022737"/>
    </source>
</evidence>
<keyword evidence="3" id="KW-0813">Transport</keyword>
<evidence type="ECO:0000313" key="16">
    <source>
        <dbReference type="Proteomes" id="UP001280121"/>
    </source>
</evidence>
<dbReference type="Gene3D" id="3.40.50.300">
    <property type="entry name" value="P-loop containing nucleotide triphosphate hydrolases"/>
    <property type="match status" value="2"/>
</dbReference>
<keyword evidence="10" id="KW-0325">Glycoprotein</keyword>
<keyword evidence="8 12" id="KW-1133">Transmembrane helix</keyword>
<feature type="transmembrane region" description="Helical" evidence="12">
    <location>
        <begin position="246"/>
        <end position="269"/>
    </location>
</feature>
<evidence type="ECO:0000256" key="11">
    <source>
        <dbReference type="SAM" id="MobiDB-lite"/>
    </source>
</evidence>
<dbReference type="AlphaFoldDB" id="A0AAD9WX48"/>
<dbReference type="PROSITE" id="PS50929">
    <property type="entry name" value="ABC_TM1F"/>
    <property type="match status" value="2"/>
</dbReference>
<dbReference type="Proteomes" id="UP001280121">
    <property type="component" value="Unassembled WGS sequence"/>
</dbReference>
<feature type="domain" description="ABC transmembrane type-1" evidence="14">
    <location>
        <begin position="23"/>
        <end position="310"/>
    </location>
</feature>
<dbReference type="GO" id="GO:0005524">
    <property type="term" value="F:ATP binding"/>
    <property type="evidence" value="ECO:0007669"/>
    <property type="project" value="UniProtKB-KW"/>
</dbReference>
<evidence type="ECO:0000256" key="10">
    <source>
        <dbReference type="ARBA" id="ARBA00023180"/>
    </source>
</evidence>
<keyword evidence="9 12" id="KW-0472">Membrane</keyword>
<keyword evidence="5" id="KW-0677">Repeat</keyword>
<evidence type="ECO:0000256" key="9">
    <source>
        <dbReference type="ARBA" id="ARBA00023136"/>
    </source>
</evidence>
<comment type="subcellular location">
    <subcellularLocation>
        <location evidence="1">Cell membrane</location>
        <topology evidence="1">Multi-pass membrane protein</topology>
    </subcellularLocation>
</comment>
<dbReference type="FunFam" id="1.20.1560.10:FF:000009">
    <property type="entry name" value="ABC transporter B family member 1"/>
    <property type="match status" value="1"/>
</dbReference>
<dbReference type="GO" id="GO:0090374">
    <property type="term" value="P:oligopeptide export from mitochondrion"/>
    <property type="evidence" value="ECO:0007669"/>
    <property type="project" value="TreeGrafter"/>
</dbReference>
<accession>A0AAD9WX48</accession>
<dbReference type="Pfam" id="PF00664">
    <property type="entry name" value="ABC_membrane"/>
    <property type="match status" value="2"/>
</dbReference>
<dbReference type="CDD" id="cd03249">
    <property type="entry name" value="ABC_MTABC3_MDL1_MDL2"/>
    <property type="match status" value="2"/>
</dbReference>
<name>A0AAD9WX48_9ROSI</name>
<evidence type="ECO:0000259" key="13">
    <source>
        <dbReference type="PROSITE" id="PS50893"/>
    </source>
</evidence>
<dbReference type="FunFam" id="1.20.1560.10:FF:000044">
    <property type="entry name" value="ABC transporter B family member 9"/>
    <property type="match status" value="1"/>
</dbReference>
<reference evidence="15" key="1">
    <citation type="journal article" date="2023" name="Plant J.">
        <title>Genome sequences and population genomics provide insights into the demographic history, inbreeding, and mutation load of two 'living fossil' tree species of Dipteronia.</title>
        <authorList>
            <person name="Feng Y."/>
            <person name="Comes H.P."/>
            <person name="Chen J."/>
            <person name="Zhu S."/>
            <person name="Lu R."/>
            <person name="Zhang X."/>
            <person name="Li P."/>
            <person name="Qiu J."/>
            <person name="Olsen K.M."/>
            <person name="Qiu Y."/>
        </authorList>
    </citation>
    <scope>NUCLEOTIDE SEQUENCE</scope>
    <source>
        <strain evidence="15">KIB01</strain>
    </source>
</reference>
<feature type="domain" description="ABC transporter" evidence="13">
    <location>
        <begin position="345"/>
        <end position="581"/>
    </location>
</feature>
<feature type="domain" description="ABC transporter" evidence="13">
    <location>
        <begin position="976"/>
        <end position="1213"/>
    </location>
</feature>
<dbReference type="GO" id="GO:0016887">
    <property type="term" value="F:ATP hydrolysis activity"/>
    <property type="evidence" value="ECO:0007669"/>
    <property type="project" value="InterPro"/>
</dbReference>
<feature type="transmembrane region" description="Helical" evidence="12">
    <location>
        <begin position="653"/>
        <end position="683"/>
    </location>
</feature>
<dbReference type="InterPro" id="IPR003593">
    <property type="entry name" value="AAA+_ATPase"/>
</dbReference>
<proteinExistence type="inferred from homology"/>
<organism evidence="15 16">
    <name type="scientific">Dipteronia dyeriana</name>
    <dbReference type="NCBI Taxonomy" id="168575"/>
    <lineage>
        <taxon>Eukaryota</taxon>
        <taxon>Viridiplantae</taxon>
        <taxon>Streptophyta</taxon>
        <taxon>Embryophyta</taxon>
        <taxon>Tracheophyta</taxon>
        <taxon>Spermatophyta</taxon>
        <taxon>Magnoliopsida</taxon>
        <taxon>eudicotyledons</taxon>
        <taxon>Gunneridae</taxon>
        <taxon>Pentapetalae</taxon>
        <taxon>rosids</taxon>
        <taxon>malvids</taxon>
        <taxon>Sapindales</taxon>
        <taxon>Sapindaceae</taxon>
        <taxon>Hippocastanoideae</taxon>
        <taxon>Acereae</taxon>
        <taxon>Dipteronia</taxon>
    </lineage>
</organism>
<dbReference type="FunFam" id="3.40.50.300:FF:000066">
    <property type="entry name" value="ABC transporter B family member 1"/>
    <property type="match status" value="2"/>
</dbReference>
<feature type="transmembrane region" description="Helical" evidence="12">
    <location>
        <begin position="695"/>
        <end position="718"/>
    </location>
</feature>
<evidence type="ECO:0000259" key="14">
    <source>
        <dbReference type="PROSITE" id="PS50929"/>
    </source>
</evidence>
<evidence type="ECO:0000256" key="6">
    <source>
        <dbReference type="ARBA" id="ARBA00022741"/>
    </source>
</evidence>
<evidence type="ECO:0000256" key="8">
    <source>
        <dbReference type="ARBA" id="ARBA00022989"/>
    </source>
</evidence>
<feature type="domain" description="ABC transmembrane type-1" evidence="14">
    <location>
        <begin position="655"/>
        <end position="941"/>
    </location>
</feature>
<protein>
    <submittedName>
        <fullName evidence="15">Uncharacterized protein</fullName>
    </submittedName>
</protein>
<dbReference type="GO" id="GO:0005886">
    <property type="term" value="C:plasma membrane"/>
    <property type="evidence" value="ECO:0007669"/>
    <property type="project" value="UniProtKB-SubCell"/>
</dbReference>
<evidence type="ECO:0000256" key="2">
    <source>
        <dbReference type="ARBA" id="ARBA00007577"/>
    </source>
</evidence>
<dbReference type="InterPro" id="IPR011527">
    <property type="entry name" value="ABC1_TM_dom"/>
</dbReference>
<evidence type="ECO:0000256" key="1">
    <source>
        <dbReference type="ARBA" id="ARBA00004651"/>
    </source>
</evidence>
<dbReference type="InterPro" id="IPR039421">
    <property type="entry name" value="Type_1_exporter"/>
</dbReference>
<feature type="transmembrane region" description="Helical" evidence="12">
    <location>
        <begin position="798"/>
        <end position="817"/>
    </location>
</feature>
<dbReference type="GO" id="GO:0005743">
    <property type="term" value="C:mitochondrial inner membrane"/>
    <property type="evidence" value="ECO:0007669"/>
    <property type="project" value="TreeGrafter"/>
</dbReference>
<dbReference type="SUPFAM" id="SSF90123">
    <property type="entry name" value="ABC transporter transmembrane region"/>
    <property type="match status" value="2"/>
</dbReference>
<feature type="transmembrane region" description="Helical" evidence="12">
    <location>
        <begin position="281"/>
        <end position="299"/>
    </location>
</feature>
<evidence type="ECO:0000256" key="7">
    <source>
        <dbReference type="ARBA" id="ARBA00022840"/>
    </source>
</evidence>
<dbReference type="PANTHER" id="PTHR43394">
    <property type="entry name" value="ATP-DEPENDENT PERMEASE MDL1, MITOCHONDRIAL"/>
    <property type="match status" value="1"/>
</dbReference>
<dbReference type="EMBL" id="JANJYI010000006">
    <property type="protein sequence ID" value="KAK2645662.1"/>
    <property type="molecule type" value="Genomic_DNA"/>
</dbReference>
<dbReference type="PROSITE" id="PS50893">
    <property type="entry name" value="ABC_TRANSPORTER_2"/>
    <property type="match status" value="2"/>
</dbReference>
<feature type="transmembrane region" description="Helical" evidence="12">
    <location>
        <begin position="70"/>
        <end position="90"/>
    </location>
</feature>
<evidence type="ECO:0000313" key="15">
    <source>
        <dbReference type="EMBL" id="KAK2645662.1"/>
    </source>
</evidence>
<dbReference type="PROSITE" id="PS00211">
    <property type="entry name" value="ABC_TRANSPORTER_1"/>
    <property type="match status" value="2"/>
</dbReference>
<dbReference type="GO" id="GO:0015421">
    <property type="term" value="F:ABC-type oligopeptide transporter activity"/>
    <property type="evidence" value="ECO:0007669"/>
    <property type="project" value="TreeGrafter"/>
</dbReference>
<feature type="transmembrane region" description="Helical" evidence="12">
    <location>
        <begin position="880"/>
        <end position="904"/>
    </location>
</feature>
<dbReference type="PANTHER" id="PTHR43394:SF16">
    <property type="entry name" value="ABC TRANSPORTER B FAMILY MEMBER 4-LIKE ISOFORM X1"/>
    <property type="match status" value="1"/>
</dbReference>
<keyword evidence="16" id="KW-1185">Reference proteome</keyword>
<dbReference type="CDD" id="cd18578">
    <property type="entry name" value="ABC_6TM_Pgp_ABCB1_D2_like"/>
    <property type="match status" value="1"/>
</dbReference>
<dbReference type="InterPro" id="IPR027417">
    <property type="entry name" value="P-loop_NTPase"/>
</dbReference>
<dbReference type="Gene3D" id="1.20.1560.10">
    <property type="entry name" value="ABC transporter type 1, transmembrane domain"/>
    <property type="match status" value="1"/>
</dbReference>
<keyword evidence="4 12" id="KW-0812">Transmembrane</keyword>
<feature type="transmembrane region" description="Helical" evidence="12">
    <location>
        <begin position="916"/>
        <end position="936"/>
    </location>
</feature>
<dbReference type="SUPFAM" id="SSF52540">
    <property type="entry name" value="P-loop containing nucleoside triphosphate hydrolases"/>
    <property type="match status" value="2"/>
</dbReference>
<dbReference type="InterPro" id="IPR003439">
    <property type="entry name" value="ABC_transporter-like_ATP-bd"/>
</dbReference>
<dbReference type="InterPro" id="IPR036640">
    <property type="entry name" value="ABC1_TM_sf"/>
</dbReference>
<feature type="transmembrane region" description="Helical" evidence="12">
    <location>
        <begin position="773"/>
        <end position="792"/>
    </location>
</feature>
<comment type="similarity">
    <text evidence="2">Belongs to the ABC transporter superfamily. ABCB family. Multidrug resistance exporter (TC 3.A.1.201) subfamily.</text>
</comment>
<keyword evidence="6" id="KW-0547">Nucleotide-binding</keyword>
<dbReference type="Pfam" id="PF00005">
    <property type="entry name" value="ABC_tran"/>
    <property type="match status" value="2"/>
</dbReference>